<protein>
    <submittedName>
        <fullName evidence="2">Uncharacterized protein</fullName>
    </submittedName>
</protein>
<keyword evidence="3" id="KW-1185">Reference proteome</keyword>
<accession>A0AAN4Z6Y6</accession>
<evidence type="ECO:0000313" key="2">
    <source>
        <dbReference type="EMBL" id="GMR35296.1"/>
    </source>
</evidence>
<dbReference type="EMBL" id="BTRK01000002">
    <property type="protein sequence ID" value="GMR35296.1"/>
    <property type="molecule type" value="Genomic_DNA"/>
</dbReference>
<evidence type="ECO:0000313" key="3">
    <source>
        <dbReference type="Proteomes" id="UP001328107"/>
    </source>
</evidence>
<sequence>GSLSTAEKPYNMTEEVDGLVKYYTNLIFPSTSEHTPRQREQRPKLPSRSPFRLEKAPPPRSSTPEFSLDYQLPSEDYVDKLPFRARAVAAAASPGYGAAAPAGPVYAAVPSETAAVSGYASSPAAEATTEASTTTTTNGYNVLGWQTDDDGNVFKGDDNAKIYLIQIPPKKYWDPLPKDWPEADWFGSMFPDSKNYRG</sequence>
<feature type="compositionally biased region" description="Basic and acidic residues" evidence="1">
    <location>
        <begin position="34"/>
        <end position="43"/>
    </location>
</feature>
<feature type="non-terminal residue" evidence="2">
    <location>
        <position position="1"/>
    </location>
</feature>
<comment type="caution">
    <text evidence="2">The sequence shown here is derived from an EMBL/GenBank/DDBJ whole genome shotgun (WGS) entry which is preliminary data.</text>
</comment>
<reference evidence="3" key="1">
    <citation type="submission" date="2022-10" db="EMBL/GenBank/DDBJ databases">
        <title>Genome assembly of Pristionchus species.</title>
        <authorList>
            <person name="Yoshida K."/>
            <person name="Sommer R.J."/>
        </authorList>
    </citation>
    <scope>NUCLEOTIDE SEQUENCE [LARGE SCALE GENOMIC DNA]</scope>
    <source>
        <strain evidence="3">RS5460</strain>
    </source>
</reference>
<feature type="non-terminal residue" evidence="2">
    <location>
        <position position="198"/>
    </location>
</feature>
<dbReference type="Proteomes" id="UP001328107">
    <property type="component" value="Unassembled WGS sequence"/>
</dbReference>
<organism evidence="2 3">
    <name type="scientific">Pristionchus mayeri</name>
    <dbReference type="NCBI Taxonomy" id="1317129"/>
    <lineage>
        <taxon>Eukaryota</taxon>
        <taxon>Metazoa</taxon>
        <taxon>Ecdysozoa</taxon>
        <taxon>Nematoda</taxon>
        <taxon>Chromadorea</taxon>
        <taxon>Rhabditida</taxon>
        <taxon>Rhabditina</taxon>
        <taxon>Diplogasteromorpha</taxon>
        <taxon>Diplogasteroidea</taxon>
        <taxon>Neodiplogasteridae</taxon>
        <taxon>Pristionchus</taxon>
    </lineage>
</organism>
<evidence type="ECO:0000256" key="1">
    <source>
        <dbReference type="SAM" id="MobiDB-lite"/>
    </source>
</evidence>
<feature type="region of interest" description="Disordered" evidence="1">
    <location>
        <begin position="30"/>
        <end position="68"/>
    </location>
</feature>
<dbReference type="AlphaFoldDB" id="A0AAN4Z6Y6"/>
<proteinExistence type="predicted"/>
<gene>
    <name evidence="2" type="ORF">PMAYCL1PPCAC_05491</name>
</gene>
<name>A0AAN4Z6Y6_9BILA</name>